<feature type="transmembrane region" description="Helical" evidence="1">
    <location>
        <begin position="111"/>
        <end position="129"/>
    </location>
</feature>
<evidence type="ECO:0000259" key="2">
    <source>
        <dbReference type="Pfam" id="PF07760"/>
    </source>
</evidence>
<organism evidence="3 4">
    <name type="scientific">Haloarcula saliterrae</name>
    <dbReference type="NCBI Taxonomy" id="2950534"/>
    <lineage>
        <taxon>Archaea</taxon>
        <taxon>Methanobacteriati</taxon>
        <taxon>Methanobacteriota</taxon>
        <taxon>Stenosarchaea group</taxon>
        <taxon>Halobacteria</taxon>
        <taxon>Halobacteriales</taxon>
        <taxon>Haloarculaceae</taxon>
        <taxon>Haloarcula</taxon>
    </lineage>
</organism>
<name>A0ABU2FHH1_9EURY</name>
<dbReference type="InterPro" id="IPR011674">
    <property type="entry name" value="DUF1616"/>
</dbReference>
<keyword evidence="4" id="KW-1185">Reference proteome</keyword>
<proteinExistence type="predicted"/>
<dbReference type="EMBL" id="JAMQON010000006">
    <property type="protein sequence ID" value="MDS0261393.1"/>
    <property type="molecule type" value="Genomic_DNA"/>
</dbReference>
<evidence type="ECO:0000313" key="3">
    <source>
        <dbReference type="EMBL" id="MDS0261393.1"/>
    </source>
</evidence>
<comment type="caution">
    <text evidence="3">The sequence shown here is derived from an EMBL/GenBank/DDBJ whole genome shotgun (WGS) entry which is preliminary data.</text>
</comment>
<sequence length="315" mass="32966">MTDTGVEDRWTATADLGVTVLSVALVAVVAFSPAGSVRPLALAVGVPFVLLVPGYAFVSAVFPRAGETGPTDEPGMSWLGRLGLSVGGSVVAVGVVGGLLDFTVWGFQREAVVAGLCLFTLAATVVAWYRRRRLPVDRRAGTTAGAIAARTRTAVRGDGVAGTLLTLVVLLSAAGAVGVVAEESANDGLVTEFYLLGEDGSGELVADSYPEAATVGEPTTVGVGVGTTGPRAFDGRVVARLERITREGDTIRVRDARVLDQFSVRVGPGETTVRRHTVQPPFAGERLRLTYRLYRAGADSPLRQVHIWLTVTRPA</sequence>
<feature type="transmembrane region" description="Helical" evidence="1">
    <location>
        <begin position="160"/>
        <end position="181"/>
    </location>
</feature>
<keyword evidence="1" id="KW-0812">Transmembrane</keyword>
<evidence type="ECO:0000256" key="1">
    <source>
        <dbReference type="SAM" id="Phobius"/>
    </source>
</evidence>
<reference evidence="3 4" key="1">
    <citation type="submission" date="2022-06" db="EMBL/GenBank/DDBJ databases">
        <title>Haloarcula sp. a new haloarchaeum isolate from saline soil.</title>
        <authorList>
            <person name="Strakova D."/>
            <person name="Galisteo C."/>
            <person name="Sanchez-Porro C."/>
            <person name="Ventosa A."/>
        </authorList>
    </citation>
    <scope>NUCLEOTIDE SEQUENCE [LARGE SCALE GENOMIC DNA]</scope>
    <source>
        <strain evidence="3 4">S1CR25-12</strain>
    </source>
</reference>
<gene>
    <name evidence="3" type="ORF">NDI56_18485</name>
</gene>
<evidence type="ECO:0000313" key="4">
    <source>
        <dbReference type="Proteomes" id="UP001259659"/>
    </source>
</evidence>
<dbReference type="Pfam" id="PF07760">
    <property type="entry name" value="DUF1616"/>
    <property type="match status" value="1"/>
</dbReference>
<dbReference type="RefSeq" id="WP_310921226.1">
    <property type="nucleotide sequence ID" value="NZ_JAMQON010000006.1"/>
</dbReference>
<feature type="domain" description="DUF1616" evidence="2">
    <location>
        <begin position="21"/>
        <end position="309"/>
    </location>
</feature>
<feature type="transmembrane region" description="Helical" evidence="1">
    <location>
        <begin position="82"/>
        <end position="105"/>
    </location>
</feature>
<protein>
    <submittedName>
        <fullName evidence="3">DUF1616 domain-containing protein</fullName>
    </submittedName>
</protein>
<feature type="transmembrane region" description="Helical" evidence="1">
    <location>
        <begin position="12"/>
        <end position="34"/>
    </location>
</feature>
<keyword evidence="1" id="KW-1133">Transmembrane helix</keyword>
<keyword evidence="1" id="KW-0472">Membrane</keyword>
<feature type="transmembrane region" description="Helical" evidence="1">
    <location>
        <begin position="40"/>
        <end position="62"/>
    </location>
</feature>
<accession>A0ABU2FHH1</accession>
<dbReference type="Proteomes" id="UP001259659">
    <property type="component" value="Unassembled WGS sequence"/>
</dbReference>